<keyword evidence="2 4" id="KW-0694">RNA-binding</keyword>
<dbReference type="CDD" id="cd12232">
    <property type="entry name" value="RRM3_U2AF65"/>
    <property type="match status" value="1"/>
</dbReference>
<dbReference type="SMART" id="SM00360">
    <property type="entry name" value="RRM"/>
    <property type="match status" value="3"/>
</dbReference>
<feature type="compositionally biased region" description="Pro residues" evidence="5">
    <location>
        <begin position="209"/>
        <end position="220"/>
    </location>
</feature>
<evidence type="ECO:0000259" key="6">
    <source>
        <dbReference type="PROSITE" id="PS50102"/>
    </source>
</evidence>
<dbReference type="PROSITE" id="PS50102">
    <property type="entry name" value="RRM"/>
    <property type="match status" value="3"/>
</dbReference>
<dbReference type="OrthoDB" id="10266058at2759"/>
<dbReference type="FunCoup" id="A0A1Y2BG07">
    <property type="interactions" value="548"/>
</dbReference>
<evidence type="ECO:0000313" key="7">
    <source>
        <dbReference type="EMBL" id="ORY33015.1"/>
    </source>
</evidence>
<accession>A0A1Y2BG07</accession>
<proteinExistence type="predicted"/>
<evidence type="ECO:0000256" key="1">
    <source>
        <dbReference type="ARBA" id="ARBA00022664"/>
    </source>
</evidence>
<feature type="domain" description="RRM" evidence="6">
    <location>
        <begin position="292"/>
        <end position="375"/>
    </location>
</feature>
<feature type="compositionally biased region" description="Basic and acidic residues" evidence="5">
    <location>
        <begin position="147"/>
        <end position="157"/>
    </location>
</feature>
<feature type="compositionally biased region" description="Basic and acidic residues" evidence="5">
    <location>
        <begin position="17"/>
        <end position="99"/>
    </location>
</feature>
<keyword evidence="3" id="KW-0508">mRNA splicing</keyword>
<feature type="compositionally biased region" description="Basic and acidic residues" evidence="5">
    <location>
        <begin position="120"/>
        <end position="131"/>
    </location>
</feature>
<feature type="compositionally biased region" description="Pro residues" evidence="5">
    <location>
        <begin position="625"/>
        <end position="639"/>
    </location>
</feature>
<dbReference type="FunFam" id="3.30.70.330:FF:000074">
    <property type="entry name" value="U2 snRNP auxiliary factor large subunit"/>
    <property type="match status" value="1"/>
</dbReference>
<dbReference type="InterPro" id="IPR003954">
    <property type="entry name" value="RRM_euk-type"/>
</dbReference>
<dbReference type="GO" id="GO:0006397">
    <property type="term" value="P:mRNA processing"/>
    <property type="evidence" value="ECO:0007669"/>
    <property type="project" value="UniProtKB-KW"/>
</dbReference>
<evidence type="ECO:0000256" key="3">
    <source>
        <dbReference type="ARBA" id="ARBA00023187"/>
    </source>
</evidence>
<feature type="domain" description="RRM" evidence="6">
    <location>
        <begin position="395"/>
        <end position="474"/>
    </location>
</feature>
<sequence length="657" mass="71617">MDEGYDALEAAASSYVKSKDKGEDDARSHRSHRERDPERERGHERDRDRDHERRHRDDRDDRYRDRDSHRDRDRERDRDRDRDYRDRERDRGGYDRDRAPPPPRRRREELDTAAEPMGGPRDRPPPRRYEDDGFAQPMRQYSPPPRGRRDDGGRGGDRGGGGGWRGGGGGGYGGGGGGGYGGDRGDRGDRSGRGGGGRGGGGGGRRGPSSPPRSPTPPGTLPLEDRHVENSLWDVRPQVFAGIGALEAKMTGMFTYGPGRVAPPAHLGIPSGLIAGSFPPSGVGANTSRQTKRLYIGGITESMTDESLKDFFNNLMREHKLAAEGEGDPVVQAQINPEKSFAFLEFRTSDEATAAVQFDGTKYEDQEIRVRRPKDFMGIDPVLAMSGGMTSDSPNKLFIGGIPTYLEEDQVSELLKSFGELRSFNLVKESLAGGPSKGFAFCEYLDPANTDLAIQGLHNFQLGDRYLVVQRAEVGRNTGAVSAIPGTAGFLASAIPNILNSTAEAPTSRVMLMLNMVTPDELYDDQDYQDILEDINEECSKYGEIEGVRIPRPTPKSKKWEPADSAAITAEKNRRADEVAGVGRVYVCYKDVESADKAMKAIGGRQFGGRTILVASVPEEEFLGPAPPPPPPEAPPPPQDLDAAAAAAVNDIMAGLV</sequence>
<keyword evidence="8" id="KW-1185">Reference proteome</keyword>
<feature type="compositionally biased region" description="Gly residues" evidence="5">
    <location>
        <begin position="158"/>
        <end position="182"/>
    </location>
</feature>
<dbReference type="PANTHER" id="PTHR23139">
    <property type="entry name" value="RNA-BINDING PROTEIN"/>
    <property type="match status" value="1"/>
</dbReference>
<name>A0A1Y2BG07_9TREE</name>
<reference evidence="7 8" key="1">
    <citation type="submission" date="2016-07" db="EMBL/GenBank/DDBJ databases">
        <title>Pervasive Adenine N6-methylation of Active Genes in Fungi.</title>
        <authorList>
            <consortium name="DOE Joint Genome Institute"/>
            <person name="Mondo S.J."/>
            <person name="Dannebaum R.O."/>
            <person name="Kuo R.C."/>
            <person name="Labutti K."/>
            <person name="Haridas S."/>
            <person name="Kuo A."/>
            <person name="Salamov A."/>
            <person name="Ahrendt S.R."/>
            <person name="Lipzen A."/>
            <person name="Sullivan W."/>
            <person name="Andreopoulos W.B."/>
            <person name="Clum A."/>
            <person name="Lindquist E."/>
            <person name="Daum C."/>
            <person name="Ramamoorthy G.K."/>
            <person name="Gryganskyi A."/>
            <person name="Culley D."/>
            <person name="Magnuson J.K."/>
            <person name="James T.Y."/>
            <person name="O'Malley M.A."/>
            <person name="Stajich J.E."/>
            <person name="Spatafora J.W."/>
            <person name="Visel A."/>
            <person name="Grigoriev I.V."/>
        </authorList>
    </citation>
    <scope>NUCLEOTIDE SEQUENCE [LARGE SCALE GENOMIC DNA]</scope>
    <source>
        <strain evidence="7 8">68-887.2</strain>
    </source>
</reference>
<dbReference type="FunFam" id="3.30.70.330:FF:000605">
    <property type="entry name" value="Splicing factor U2AF 65 kDa subunit"/>
    <property type="match status" value="1"/>
</dbReference>
<dbReference type="SUPFAM" id="SSF54928">
    <property type="entry name" value="RNA-binding domain, RBD"/>
    <property type="match status" value="2"/>
</dbReference>
<dbReference type="GO" id="GO:0008380">
    <property type="term" value="P:RNA splicing"/>
    <property type="evidence" value="ECO:0007669"/>
    <property type="project" value="UniProtKB-KW"/>
</dbReference>
<evidence type="ECO:0000256" key="5">
    <source>
        <dbReference type="SAM" id="MobiDB-lite"/>
    </source>
</evidence>
<dbReference type="Pfam" id="PF00076">
    <property type="entry name" value="RRM_1"/>
    <property type="match status" value="1"/>
</dbReference>
<dbReference type="InterPro" id="IPR000504">
    <property type="entry name" value="RRM_dom"/>
</dbReference>
<protein>
    <recommendedName>
        <fullName evidence="6">RRM domain-containing protein</fullName>
    </recommendedName>
</protein>
<dbReference type="AlphaFoldDB" id="A0A1Y2BG07"/>
<evidence type="ECO:0000313" key="8">
    <source>
        <dbReference type="Proteomes" id="UP000193986"/>
    </source>
</evidence>
<dbReference type="Gene3D" id="3.30.70.330">
    <property type="match status" value="3"/>
</dbReference>
<dbReference type="CDD" id="cd12230">
    <property type="entry name" value="RRM1_U2AF65"/>
    <property type="match status" value="1"/>
</dbReference>
<feature type="region of interest" description="Disordered" evidence="5">
    <location>
        <begin position="1"/>
        <end position="224"/>
    </location>
</feature>
<keyword evidence="1" id="KW-0507">mRNA processing</keyword>
<organism evidence="7 8">
    <name type="scientific">Naematelia encephala</name>
    <dbReference type="NCBI Taxonomy" id="71784"/>
    <lineage>
        <taxon>Eukaryota</taxon>
        <taxon>Fungi</taxon>
        <taxon>Dikarya</taxon>
        <taxon>Basidiomycota</taxon>
        <taxon>Agaricomycotina</taxon>
        <taxon>Tremellomycetes</taxon>
        <taxon>Tremellales</taxon>
        <taxon>Naemateliaceae</taxon>
        <taxon>Naematelia</taxon>
    </lineage>
</organism>
<dbReference type="Proteomes" id="UP000193986">
    <property type="component" value="Unassembled WGS sequence"/>
</dbReference>
<dbReference type="SMART" id="SM00361">
    <property type="entry name" value="RRM_1"/>
    <property type="match status" value="2"/>
</dbReference>
<feature type="compositionally biased region" description="Gly residues" evidence="5">
    <location>
        <begin position="193"/>
        <end position="206"/>
    </location>
</feature>
<feature type="domain" description="RRM" evidence="6">
    <location>
        <begin position="509"/>
        <end position="619"/>
    </location>
</feature>
<dbReference type="InParanoid" id="A0A1Y2BG07"/>
<dbReference type="CDD" id="cd12231">
    <property type="entry name" value="RRM2_U2AF65"/>
    <property type="match status" value="1"/>
</dbReference>
<gene>
    <name evidence="7" type="ORF">BCR39DRAFT_520733</name>
</gene>
<comment type="caution">
    <text evidence="7">The sequence shown here is derived from an EMBL/GenBank/DDBJ whole genome shotgun (WGS) entry which is preliminary data.</text>
</comment>
<feature type="compositionally biased region" description="Basic and acidic residues" evidence="5">
    <location>
        <begin position="183"/>
        <end position="192"/>
    </location>
</feature>
<dbReference type="EMBL" id="MCFC01000007">
    <property type="protein sequence ID" value="ORY33015.1"/>
    <property type="molecule type" value="Genomic_DNA"/>
</dbReference>
<dbReference type="InterPro" id="IPR012677">
    <property type="entry name" value="Nucleotide-bd_a/b_plait_sf"/>
</dbReference>
<evidence type="ECO:0000256" key="2">
    <source>
        <dbReference type="ARBA" id="ARBA00022884"/>
    </source>
</evidence>
<dbReference type="InterPro" id="IPR035979">
    <property type="entry name" value="RBD_domain_sf"/>
</dbReference>
<evidence type="ECO:0000256" key="4">
    <source>
        <dbReference type="PROSITE-ProRule" id="PRU00176"/>
    </source>
</evidence>
<feature type="region of interest" description="Disordered" evidence="5">
    <location>
        <begin position="621"/>
        <end position="641"/>
    </location>
</feature>
<dbReference type="GO" id="GO:0003723">
    <property type="term" value="F:RNA binding"/>
    <property type="evidence" value="ECO:0007669"/>
    <property type="project" value="UniProtKB-UniRule"/>
</dbReference>
<dbReference type="STRING" id="71784.A0A1Y2BG07"/>